<protein>
    <submittedName>
        <fullName evidence="4">PPP4R1</fullName>
    </submittedName>
</protein>
<dbReference type="GO" id="GO:0019888">
    <property type="term" value="F:protein phosphatase regulator activity"/>
    <property type="evidence" value="ECO:0007669"/>
    <property type="project" value="TreeGrafter"/>
</dbReference>
<feature type="repeat" description="HEAT" evidence="2">
    <location>
        <begin position="446"/>
        <end position="484"/>
    </location>
</feature>
<dbReference type="GO" id="GO:0005737">
    <property type="term" value="C:cytoplasm"/>
    <property type="evidence" value="ECO:0007669"/>
    <property type="project" value="TreeGrafter"/>
</dbReference>
<feature type="region of interest" description="Disordered" evidence="3">
    <location>
        <begin position="271"/>
        <end position="295"/>
    </location>
</feature>
<evidence type="ECO:0000256" key="2">
    <source>
        <dbReference type="PROSITE-ProRule" id="PRU00103"/>
    </source>
</evidence>
<feature type="compositionally biased region" description="Polar residues" evidence="3">
    <location>
        <begin position="164"/>
        <end position="174"/>
    </location>
</feature>
<dbReference type="PANTHER" id="PTHR10648">
    <property type="entry name" value="SERINE/THREONINE-PROTEIN PHOSPHATASE PP2A 65 KDA REGULATORY SUBUNIT"/>
    <property type="match status" value="1"/>
</dbReference>
<feature type="repeat" description="HEAT" evidence="2">
    <location>
        <begin position="56"/>
        <end position="94"/>
    </location>
</feature>
<keyword evidence="5" id="KW-1185">Reference proteome</keyword>
<dbReference type="Gene3D" id="1.25.10.10">
    <property type="entry name" value="Leucine-rich Repeat Variant"/>
    <property type="match status" value="2"/>
</dbReference>
<dbReference type="Proteomes" id="UP000593567">
    <property type="component" value="Unassembled WGS sequence"/>
</dbReference>
<proteinExistence type="predicted"/>
<comment type="caution">
    <text evidence="4">The sequence shown here is derived from an EMBL/GenBank/DDBJ whole genome shotgun (WGS) entry which is preliminary data.</text>
</comment>
<name>A0A7J7KLV7_BUGNE</name>
<keyword evidence="1" id="KW-0677">Repeat</keyword>
<evidence type="ECO:0000313" key="4">
    <source>
        <dbReference type="EMBL" id="KAF6039086.1"/>
    </source>
</evidence>
<evidence type="ECO:0000256" key="1">
    <source>
        <dbReference type="ARBA" id="ARBA00022737"/>
    </source>
</evidence>
<reference evidence="4" key="1">
    <citation type="submission" date="2020-06" db="EMBL/GenBank/DDBJ databases">
        <title>Draft genome of Bugula neritina, a colonial animal packing powerful symbionts and potential medicines.</title>
        <authorList>
            <person name="Rayko M."/>
        </authorList>
    </citation>
    <scope>NUCLEOTIDE SEQUENCE [LARGE SCALE GENOMIC DNA]</scope>
    <source>
        <strain evidence="4">Kwan_BN1</strain>
    </source>
</reference>
<gene>
    <name evidence="4" type="ORF">EB796_002603</name>
</gene>
<sequence>MVRVSSLVNHNVVENMFLPKFCELCSESMFHIRKVCATSIGEMCRVAGPELAEKFLLPKFFNLCEDGIWGVRKACTECFMEVSNSLSPNARKTELAQLYASLLCDQSRWVRMSAFQALGPFISTFANPNTTGLYFDEDGILRVQQPAPVEGQQKGLVPTAPVESATSPAETVASSDPVGGQEVTSTDEDVHTSSNSSGQLLLPMLPEYEGSICMMQYFLQVTFEQPSSGGQLQQPAVGESEPNKVDEFGSFKYWREPVPTLDLDSILQEVRQQDDSNSAAVTSEDPSQQQKSALRTTEENLKALATSLEDGIPISTGNAIQAQQQSSSQVSTFVFGPSSSPVSAGTFTAMPPPTTYASILTGNSLTATAKRNKKLSGESSGYESSGSLWELMAKQQDIIPHLLLENYLSMTDPSRAQTVDTDIAQHCAYSLPAVAYTLGKENWKCLRSLYETLVSDMQWKVRRTLAFSIHELAIILGSELTHSDLIPIFDDFIKDLDEVRVGVLSHLSDFLKLLNKESRRSYLPKIKEFLETDNNRVWRTRLDLAMYVL</sequence>
<dbReference type="OrthoDB" id="340346at2759"/>
<dbReference type="PANTHER" id="PTHR10648:SF1">
    <property type="entry name" value="SERINE_THREONINE-PROTEIN PHOSPHATASE 4 REGULATORY SUBUNIT 1"/>
    <property type="match status" value="1"/>
</dbReference>
<feature type="region of interest" description="Disordered" evidence="3">
    <location>
        <begin position="151"/>
        <end position="200"/>
    </location>
</feature>
<dbReference type="InterPro" id="IPR021133">
    <property type="entry name" value="HEAT_type_2"/>
</dbReference>
<feature type="compositionally biased region" description="Polar residues" evidence="3">
    <location>
        <begin position="275"/>
        <end position="295"/>
    </location>
</feature>
<dbReference type="InterPro" id="IPR016024">
    <property type="entry name" value="ARM-type_fold"/>
</dbReference>
<dbReference type="EMBL" id="VXIV02000307">
    <property type="protein sequence ID" value="KAF6039086.1"/>
    <property type="molecule type" value="Genomic_DNA"/>
</dbReference>
<dbReference type="InterPro" id="IPR011989">
    <property type="entry name" value="ARM-like"/>
</dbReference>
<dbReference type="SUPFAM" id="SSF48371">
    <property type="entry name" value="ARM repeat"/>
    <property type="match status" value="1"/>
</dbReference>
<evidence type="ECO:0000256" key="3">
    <source>
        <dbReference type="SAM" id="MobiDB-lite"/>
    </source>
</evidence>
<dbReference type="PROSITE" id="PS50077">
    <property type="entry name" value="HEAT_REPEAT"/>
    <property type="match status" value="2"/>
</dbReference>
<organism evidence="4 5">
    <name type="scientific">Bugula neritina</name>
    <name type="common">Brown bryozoan</name>
    <name type="synonym">Sertularia neritina</name>
    <dbReference type="NCBI Taxonomy" id="10212"/>
    <lineage>
        <taxon>Eukaryota</taxon>
        <taxon>Metazoa</taxon>
        <taxon>Spiralia</taxon>
        <taxon>Lophotrochozoa</taxon>
        <taxon>Bryozoa</taxon>
        <taxon>Gymnolaemata</taxon>
        <taxon>Cheilostomatida</taxon>
        <taxon>Flustrina</taxon>
        <taxon>Buguloidea</taxon>
        <taxon>Bugulidae</taxon>
        <taxon>Bugula</taxon>
    </lineage>
</organism>
<dbReference type="AlphaFoldDB" id="A0A7J7KLV7"/>
<accession>A0A7J7KLV7</accession>
<evidence type="ECO:0000313" key="5">
    <source>
        <dbReference type="Proteomes" id="UP000593567"/>
    </source>
</evidence>
<dbReference type="InterPro" id="IPR051023">
    <property type="entry name" value="PP2A_Regulatory_Subunit_A"/>
</dbReference>